<dbReference type="OrthoDB" id="9801098at2"/>
<dbReference type="SUPFAM" id="SSF102405">
    <property type="entry name" value="MCP/YpsA-like"/>
    <property type="match status" value="1"/>
</dbReference>
<dbReference type="GO" id="GO:0009691">
    <property type="term" value="P:cytokinin biosynthetic process"/>
    <property type="evidence" value="ECO:0007669"/>
    <property type="project" value="UniProtKB-UniRule"/>
</dbReference>
<keyword evidence="2" id="KW-0378">Hydrolase</keyword>
<dbReference type="EMBL" id="FNJK01000005">
    <property type="protein sequence ID" value="SDP09572.1"/>
    <property type="molecule type" value="Genomic_DNA"/>
</dbReference>
<dbReference type="EC" id="3.2.2.n1" evidence="2"/>
<dbReference type="AlphaFoldDB" id="A0A1H0PWP5"/>
<name>A0A1H0PWP5_STREI</name>
<reference evidence="3 4" key="1">
    <citation type="submission" date="2016-10" db="EMBL/GenBank/DDBJ databases">
        <authorList>
            <person name="de Groot N.N."/>
        </authorList>
    </citation>
    <scope>NUCLEOTIDE SEQUENCE [LARGE SCALE GENOMIC DNA]</scope>
    <source>
        <strain evidence="3 4">Sb04</strain>
    </source>
</reference>
<dbReference type="InterPro" id="IPR005269">
    <property type="entry name" value="LOG"/>
</dbReference>
<evidence type="ECO:0000313" key="3">
    <source>
        <dbReference type="EMBL" id="SDP09572.1"/>
    </source>
</evidence>
<dbReference type="RefSeq" id="WP_074482636.1">
    <property type="nucleotide sequence ID" value="NZ_FNJK01000005.1"/>
</dbReference>
<proteinExistence type="inferred from homology"/>
<dbReference type="Gene3D" id="3.40.50.450">
    <property type="match status" value="1"/>
</dbReference>
<dbReference type="NCBIfam" id="TIGR00730">
    <property type="entry name" value="Rossman fold protein, TIGR00730 family"/>
    <property type="match status" value="1"/>
</dbReference>
<dbReference type="Pfam" id="PF03641">
    <property type="entry name" value="Lysine_decarbox"/>
    <property type="match status" value="1"/>
</dbReference>
<accession>A0A1H0PWP5</accession>
<keyword evidence="2" id="KW-0203">Cytokinin biosynthesis</keyword>
<organism evidence="3 4">
    <name type="scientific">Streptococcus equinus</name>
    <name type="common">Streptococcus bovis</name>
    <dbReference type="NCBI Taxonomy" id="1335"/>
    <lineage>
        <taxon>Bacteria</taxon>
        <taxon>Bacillati</taxon>
        <taxon>Bacillota</taxon>
        <taxon>Bacilli</taxon>
        <taxon>Lactobacillales</taxon>
        <taxon>Streptococcaceae</taxon>
        <taxon>Streptococcus</taxon>
    </lineage>
</organism>
<comment type="similarity">
    <text evidence="1 2">Belongs to the LOG family.</text>
</comment>
<gene>
    <name evidence="3" type="ORF">SAMN05216347_10545</name>
</gene>
<dbReference type="Proteomes" id="UP000183816">
    <property type="component" value="Unassembled WGS sequence"/>
</dbReference>
<dbReference type="PANTHER" id="PTHR31223">
    <property type="entry name" value="LOG FAMILY PROTEIN YJL055W"/>
    <property type="match status" value="1"/>
</dbReference>
<dbReference type="GO" id="GO:0016799">
    <property type="term" value="F:hydrolase activity, hydrolyzing N-glycosyl compounds"/>
    <property type="evidence" value="ECO:0007669"/>
    <property type="project" value="TreeGrafter"/>
</dbReference>
<dbReference type="PANTHER" id="PTHR31223:SF70">
    <property type="entry name" value="LOG FAMILY PROTEIN YJL055W"/>
    <property type="match status" value="1"/>
</dbReference>
<dbReference type="GO" id="GO:0005829">
    <property type="term" value="C:cytosol"/>
    <property type="evidence" value="ECO:0007669"/>
    <property type="project" value="TreeGrafter"/>
</dbReference>
<dbReference type="InterPro" id="IPR031100">
    <property type="entry name" value="LOG_fam"/>
</dbReference>
<evidence type="ECO:0000256" key="1">
    <source>
        <dbReference type="ARBA" id="ARBA00006763"/>
    </source>
</evidence>
<protein>
    <recommendedName>
        <fullName evidence="2">Cytokinin riboside 5'-monophosphate phosphoribohydrolase</fullName>
        <ecNumber evidence="2">3.2.2.n1</ecNumber>
    </recommendedName>
</protein>
<evidence type="ECO:0000313" key="4">
    <source>
        <dbReference type="Proteomes" id="UP000183816"/>
    </source>
</evidence>
<sequence>MNITVYLGSSMGNTEFYEEKIIELGKWLASHNHQLVYGGSKAGLMGVLADTVLEQGGKVYGILPDFMQKREQAYEGLTNLQIVSSMDERKRLLMEEGDVLVAFPGGPGTLEEIIQAISWVRIGSLKKPCLLLNLNGYYDNLKAQLDQMVTAGFLTSKDREIAIFIDSLHELEEFITQYQK</sequence>
<evidence type="ECO:0000256" key="2">
    <source>
        <dbReference type="RuleBase" id="RU363015"/>
    </source>
</evidence>